<name>A0A1Y2ALX7_9FUNG</name>
<gene>
    <name evidence="1" type="ORF">LY90DRAFT_706846</name>
</gene>
<dbReference type="Gene3D" id="1.25.40.20">
    <property type="entry name" value="Ankyrin repeat-containing domain"/>
    <property type="match status" value="1"/>
</dbReference>
<dbReference type="SUPFAM" id="SSF48403">
    <property type="entry name" value="Ankyrin repeat"/>
    <property type="match status" value="1"/>
</dbReference>
<reference evidence="1 2" key="1">
    <citation type="submission" date="2016-08" db="EMBL/GenBank/DDBJ databases">
        <title>A Parts List for Fungal Cellulosomes Revealed by Comparative Genomics.</title>
        <authorList>
            <consortium name="DOE Joint Genome Institute"/>
            <person name="Haitjema C.H."/>
            <person name="Gilmore S.P."/>
            <person name="Henske J.K."/>
            <person name="Solomon K.V."/>
            <person name="De Groot R."/>
            <person name="Kuo A."/>
            <person name="Mondo S.J."/>
            <person name="Salamov A.A."/>
            <person name="Labutti K."/>
            <person name="Zhao Z."/>
            <person name="Chiniquy J."/>
            <person name="Barry K."/>
            <person name="Brewer H.M."/>
            <person name="Purvine S.O."/>
            <person name="Wright A.T."/>
            <person name="Boxma B."/>
            <person name="Van Alen T."/>
            <person name="Hackstein J.H."/>
            <person name="Baker S.E."/>
            <person name="Grigoriev I.V."/>
            <person name="O'Malley M.A."/>
        </authorList>
    </citation>
    <scope>NUCLEOTIDE SEQUENCE [LARGE SCALE GENOMIC DNA]</scope>
    <source>
        <strain evidence="1 2">G1</strain>
    </source>
</reference>
<protein>
    <recommendedName>
        <fullName evidence="3">Ankyrin</fullName>
    </recommendedName>
</protein>
<evidence type="ECO:0008006" key="3">
    <source>
        <dbReference type="Google" id="ProtNLM"/>
    </source>
</evidence>
<dbReference type="Proteomes" id="UP000193920">
    <property type="component" value="Unassembled WGS sequence"/>
</dbReference>
<dbReference type="EMBL" id="MCOG01000233">
    <property type="protein sequence ID" value="ORY23494.1"/>
    <property type="molecule type" value="Genomic_DNA"/>
</dbReference>
<evidence type="ECO:0000313" key="2">
    <source>
        <dbReference type="Proteomes" id="UP000193920"/>
    </source>
</evidence>
<organism evidence="1 2">
    <name type="scientific">Neocallimastix californiae</name>
    <dbReference type="NCBI Taxonomy" id="1754190"/>
    <lineage>
        <taxon>Eukaryota</taxon>
        <taxon>Fungi</taxon>
        <taxon>Fungi incertae sedis</taxon>
        <taxon>Chytridiomycota</taxon>
        <taxon>Chytridiomycota incertae sedis</taxon>
        <taxon>Neocallimastigomycetes</taxon>
        <taxon>Neocallimastigales</taxon>
        <taxon>Neocallimastigaceae</taxon>
        <taxon>Neocallimastix</taxon>
    </lineage>
</organism>
<dbReference type="InterPro" id="IPR036770">
    <property type="entry name" value="Ankyrin_rpt-contain_sf"/>
</dbReference>
<sequence length="58" mass="6697">MELTEVVKRHYYLVYACENGNLINVEKKLINNSADINIANNNGINVLMLLLHEMARYC</sequence>
<comment type="caution">
    <text evidence="1">The sequence shown here is derived from an EMBL/GenBank/DDBJ whole genome shotgun (WGS) entry which is preliminary data.</text>
</comment>
<evidence type="ECO:0000313" key="1">
    <source>
        <dbReference type="EMBL" id="ORY23494.1"/>
    </source>
</evidence>
<keyword evidence="2" id="KW-1185">Reference proteome</keyword>
<proteinExistence type="predicted"/>
<dbReference type="AlphaFoldDB" id="A0A1Y2ALX7"/>
<accession>A0A1Y2ALX7</accession>